<evidence type="ECO:0000256" key="1">
    <source>
        <dbReference type="SAM" id="Phobius"/>
    </source>
</evidence>
<keyword evidence="1" id="KW-1133">Transmembrane helix</keyword>
<name>A0ABT4JR43_9GAMM</name>
<keyword evidence="3" id="KW-1185">Reference proteome</keyword>
<keyword evidence="1" id="KW-0472">Membrane</keyword>
<reference evidence="2" key="1">
    <citation type="submission" date="2022-12" db="EMBL/GenBank/DDBJ databases">
        <title>Marinomonas 15G1-11 sp. nov, isolated from marine algae.</title>
        <authorList>
            <person name="Butt M."/>
            <person name="Choi D.G."/>
            <person name="Kim J.M."/>
            <person name="Lee J.K."/>
            <person name="Baek J.H."/>
            <person name="Jeon C.O."/>
        </authorList>
    </citation>
    <scope>NUCLEOTIDE SEQUENCE</scope>
    <source>
        <strain evidence="2">15G1-11</strain>
    </source>
</reference>
<dbReference type="RefSeq" id="WP_269123063.1">
    <property type="nucleotide sequence ID" value="NZ_JAPUBN010000011.1"/>
</dbReference>
<comment type="caution">
    <text evidence="2">The sequence shown here is derived from an EMBL/GenBank/DDBJ whole genome shotgun (WGS) entry which is preliminary data.</text>
</comment>
<gene>
    <name evidence="2" type="ORF">O1D97_04125</name>
</gene>
<organism evidence="2 3">
    <name type="scientific">Marinomonas phaeophyticola</name>
    <dbReference type="NCBI Taxonomy" id="3004091"/>
    <lineage>
        <taxon>Bacteria</taxon>
        <taxon>Pseudomonadati</taxon>
        <taxon>Pseudomonadota</taxon>
        <taxon>Gammaproteobacteria</taxon>
        <taxon>Oceanospirillales</taxon>
        <taxon>Oceanospirillaceae</taxon>
        <taxon>Marinomonas</taxon>
    </lineage>
</organism>
<evidence type="ECO:0008006" key="4">
    <source>
        <dbReference type="Google" id="ProtNLM"/>
    </source>
</evidence>
<dbReference type="EMBL" id="JAPUBN010000011">
    <property type="protein sequence ID" value="MCZ2720850.1"/>
    <property type="molecule type" value="Genomic_DNA"/>
</dbReference>
<protein>
    <recommendedName>
        <fullName evidence="4">HAMP domain-containing protein</fullName>
    </recommendedName>
</protein>
<evidence type="ECO:0000313" key="2">
    <source>
        <dbReference type="EMBL" id="MCZ2720850.1"/>
    </source>
</evidence>
<dbReference type="Proteomes" id="UP001149719">
    <property type="component" value="Unassembled WGS sequence"/>
</dbReference>
<accession>A0ABT4JR43</accession>
<feature type="transmembrane region" description="Helical" evidence="1">
    <location>
        <begin position="176"/>
        <end position="196"/>
    </location>
</feature>
<proteinExistence type="predicted"/>
<evidence type="ECO:0000313" key="3">
    <source>
        <dbReference type="Proteomes" id="UP001149719"/>
    </source>
</evidence>
<feature type="transmembrane region" description="Helical" evidence="1">
    <location>
        <begin position="7"/>
        <end position="29"/>
    </location>
</feature>
<sequence>MKAFFEVHLRLVITVWMILIAVLSLLYLMNFMKFDSLMSNVVSSKLDVISSSLETSILKADRLGIPLKSANNVSDLMDKAKQRDQNVASIDVIDLQGNIIFSTNNKSNSTFPNDEVIRRALKSNDKNWNLSADVYLYSGMQLFDGFDNLIGSVVISYDKASFYGVYSFVQLHLLEMTVFIFLFFALVVLLIIRFGFGDVTNIIKLIQVHSDGREETLPLVVKGSISSVFADQIEQSKKMKIMVAQELEDVQELAKESPITKGEQR</sequence>
<keyword evidence="1" id="KW-0812">Transmembrane</keyword>